<keyword evidence="1" id="KW-0472">Membrane</keyword>
<dbReference type="RefSeq" id="WP_150584000.1">
    <property type="nucleotide sequence ID" value="NZ_CABPSE010000002.1"/>
</dbReference>
<organism evidence="2 3">
    <name type="scientific">Pandoraea communis</name>
    <dbReference type="NCBI Taxonomy" id="2508297"/>
    <lineage>
        <taxon>Bacteria</taxon>
        <taxon>Pseudomonadati</taxon>
        <taxon>Pseudomonadota</taxon>
        <taxon>Betaproteobacteria</taxon>
        <taxon>Burkholderiales</taxon>
        <taxon>Burkholderiaceae</taxon>
        <taxon>Pandoraea</taxon>
    </lineage>
</organism>
<evidence type="ECO:0000313" key="3">
    <source>
        <dbReference type="Proteomes" id="UP000383971"/>
    </source>
</evidence>
<dbReference type="EMBL" id="CABPSE010000002">
    <property type="protein sequence ID" value="VVD80112.1"/>
    <property type="molecule type" value="Genomic_DNA"/>
</dbReference>
<reference evidence="2 3" key="1">
    <citation type="submission" date="2019-08" db="EMBL/GenBank/DDBJ databases">
        <authorList>
            <person name="Peeters C."/>
        </authorList>
    </citation>
    <scope>NUCLEOTIDE SEQUENCE [LARGE SCALE GENOMIC DNA]</scope>
    <source>
        <strain evidence="2 3">LMG 31111</strain>
    </source>
</reference>
<feature type="transmembrane region" description="Helical" evidence="1">
    <location>
        <begin position="6"/>
        <end position="28"/>
    </location>
</feature>
<proteinExistence type="predicted"/>
<dbReference type="Proteomes" id="UP000383971">
    <property type="component" value="Unassembled WGS sequence"/>
</dbReference>
<evidence type="ECO:0000313" key="2">
    <source>
        <dbReference type="EMBL" id="VVD80112.1"/>
    </source>
</evidence>
<protein>
    <submittedName>
        <fullName evidence="2">Uncharacterized protein</fullName>
    </submittedName>
</protein>
<name>A0A5E4SYH4_9BURK</name>
<keyword evidence="3" id="KW-1185">Reference proteome</keyword>
<feature type="transmembrane region" description="Helical" evidence="1">
    <location>
        <begin position="82"/>
        <end position="99"/>
    </location>
</feature>
<sequence length="100" mass="10734">MVEGEAFMGGVGWAGIITLSVNFAIFMLADGVLDETWHWVTIEVGLALLLFARPALVIFGVMESHRLCDGISTVKSNAKGRLMGMALGLLGVGWAWVLAR</sequence>
<gene>
    <name evidence="2" type="ORF">PCO31111_01072</name>
</gene>
<feature type="transmembrane region" description="Helical" evidence="1">
    <location>
        <begin position="40"/>
        <end position="62"/>
    </location>
</feature>
<keyword evidence="1" id="KW-1133">Transmembrane helix</keyword>
<accession>A0A5E4SYH4</accession>
<evidence type="ECO:0000256" key="1">
    <source>
        <dbReference type="SAM" id="Phobius"/>
    </source>
</evidence>
<dbReference type="AlphaFoldDB" id="A0A5E4SYH4"/>
<keyword evidence="1" id="KW-0812">Transmembrane</keyword>